<proteinExistence type="predicted"/>
<organism evidence="1 2">
    <name type="scientific">Meloidogyne enterolobii</name>
    <name type="common">Root-knot nematode worm</name>
    <name type="synonym">Meloidogyne mayaguensis</name>
    <dbReference type="NCBI Taxonomy" id="390850"/>
    <lineage>
        <taxon>Eukaryota</taxon>
        <taxon>Metazoa</taxon>
        <taxon>Ecdysozoa</taxon>
        <taxon>Nematoda</taxon>
        <taxon>Chromadorea</taxon>
        <taxon>Rhabditida</taxon>
        <taxon>Tylenchina</taxon>
        <taxon>Tylenchomorpha</taxon>
        <taxon>Tylenchoidea</taxon>
        <taxon>Meloidogynidae</taxon>
        <taxon>Meloidogyninae</taxon>
        <taxon>Meloidogyne</taxon>
    </lineage>
</organism>
<protein>
    <submittedName>
        <fullName evidence="1">Uncharacterized protein</fullName>
    </submittedName>
</protein>
<name>A0ACB1ATM4_MELEN</name>
<evidence type="ECO:0000313" key="1">
    <source>
        <dbReference type="EMBL" id="CAK5104532.1"/>
    </source>
</evidence>
<comment type="caution">
    <text evidence="1">The sequence shown here is derived from an EMBL/GenBank/DDBJ whole genome shotgun (WGS) entry which is preliminary data.</text>
</comment>
<dbReference type="EMBL" id="CAVMJV010000117">
    <property type="protein sequence ID" value="CAK5104532.1"/>
    <property type="molecule type" value="Genomic_DNA"/>
</dbReference>
<reference evidence="1" key="1">
    <citation type="submission" date="2023-11" db="EMBL/GenBank/DDBJ databases">
        <authorList>
            <person name="Poullet M."/>
        </authorList>
    </citation>
    <scope>NUCLEOTIDE SEQUENCE</scope>
    <source>
        <strain evidence="1">E1834</strain>
    </source>
</reference>
<gene>
    <name evidence="1" type="ORF">MENTE1834_LOCUS43021</name>
</gene>
<sequence>MFSSYFHLFPFNSLFILASNLSIINIFIYNLLPNFILNYKNCVFYLQKKINLNTVKPRFNMRFLKLLDPEVVKQTEQYLPFKIHLIHFR</sequence>
<keyword evidence="2" id="KW-1185">Reference proteome</keyword>
<accession>A0ACB1ATM4</accession>
<evidence type="ECO:0000313" key="2">
    <source>
        <dbReference type="Proteomes" id="UP001497535"/>
    </source>
</evidence>
<dbReference type="Proteomes" id="UP001497535">
    <property type="component" value="Unassembled WGS sequence"/>
</dbReference>